<evidence type="ECO:0000259" key="6">
    <source>
        <dbReference type="Pfam" id="PF05179"/>
    </source>
</evidence>
<dbReference type="OMA" id="ICCKYRK"/>
<evidence type="ECO:0000313" key="7">
    <source>
        <dbReference type="EMBL" id="BAM42226.1"/>
    </source>
</evidence>
<keyword evidence="5" id="KW-0175">Coiled coil</keyword>
<evidence type="ECO:0000256" key="2">
    <source>
        <dbReference type="ARBA" id="ARBA00010427"/>
    </source>
</evidence>
<keyword evidence="3" id="KW-0804">Transcription</keyword>
<accession>J4C4I1</accession>
<dbReference type="VEuPathDB" id="PiroplasmaDB:TOT_040000596"/>
<feature type="coiled-coil region" evidence="5">
    <location>
        <begin position="173"/>
        <end position="200"/>
    </location>
</feature>
<proteinExistence type="inferred from homology"/>
<dbReference type="GO" id="GO:0000993">
    <property type="term" value="F:RNA polymerase II complex binding"/>
    <property type="evidence" value="ECO:0007669"/>
    <property type="project" value="TreeGrafter"/>
</dbReference>
<name>J4C4I1_THEOR</name>
<protein>
    <recommendedName>
        <fullName evidence="6">Cell division control protein 73 C-terminal domain-containing protein</fullName>
    </recommendedName>
</protein>
<feature type="domain" description="Cell division control protein 73 C-terminal" evidence="6">
    <location>
        <begin position="285"/>
        <end position="446"/>
    </location>
</feature>
<dbReference type="PANTHER" id="PTHR12466:SF8">
    <property type="entry name" value="PARAFIBROMIN"/>
    <property type="match status" value="1"/>
</dbReference>
<dbReference type="AlphaFoldDB" id="J4C4I1"/>
<dbReference type="Proteomes" id="UP000003786">
    <property type="component" value="Chromosome 4"/>
</dbReference>
<keyword evidence="8" id="KW-1185">Reference proteome</keyword>
<dbReference type="InterPro" id="IPR007852">
    <property type="entry name" value="Cdc73/Parafibromin"/>
</dbReference>
<comment type="subcellular location">
    <subcellularLocation>
        <location evidence="1">Nucleus</location>
    </subcellularLocation>
</comment>
<dbReference type="PANTHER" id="PTHR12466">
    <property type="entry name" value="CDC73 DOMAIN PROTEIN"/>
    <property type="match status" value="1"/>
</dbReference>
<dbReference type="Pfam" id="PF05179">
    <property type="entry name" value="CDC73_C"/>
    <property type="match status" value="1"/>
</dbReference>
<dbReference type="RefSeq" id="XP_009692527.1">
    <property type="nucleotide sequence ID" value="XM_009694232.1"/>
</dbReference>
<reference evidence="7 8" key="1">
    <citation type="journal article" date="2012" name="MBio">
        <title>Comparative genome analysis of three eukaryotic parasites with differing abilities to transform leukocytes reveals key mediators of Theileria-induced leukocyte transformation.</title>
        <authorList>
            <person name="Hayashida K."/>
            <person name="Hara Y."/>
            <person name="Abe T."/>
            <person name="Yamasaki C."/>
            <person name="Toyoda A."/>
            <person name="Kosuge T."/>
            <person name="Suzuki Y."/>
            <person name="Sato Y."/>
            <person name="Kawashima S."/>
            <person name="Katayama T."/>
            <person name="Wakaguri H."/>
            <person name="Inoue N."/>
            <person name="Homma K."/>
            <person name="Tada-Umezaki M."/>
            <person name="Yagi Y."/>
            <person name="Fujii Y."/>
            <person name="Habara T."/>
            <person name="Kanehisa M."/>
            <person name="Watanabe H."/>
            <person name="Ito K."/>
            <person name="Gojobori T."/>
            <person name="Sugawara H."/>
            <person name="Imanishi T."/>
            <person name="Weir W."/>
            <person name="Gardner M."/>
            <person name="Pain A."/>
            <person name="Shiels B."/>
            <person name="Hattori M."/>
            <person name="Nene V."/>
            <person name="Sugimoto C."/>
        </authorList>
    </citation>
    <scope>NUCLEOTIDE SEQUENCE [LARGE SCALE GENOMIC DNA]</scope>
    <source>
        <strain evidence="7 8">Shintoku</strain>
    </source>
</reference>
<evidence type="ECO:0000256" key="3">
    <source>
        <dbReference type="ARBA" id="ARBA00023163"/>
    </source>
</evidence>
<dbReference type="GO" id="GO:0016593">
    <property type="term" value="C:Cdc73/Paf1 complex"/>
    <property type="evidence" value="ECO:0007669"/>
    <property type="project" value="InterPro"/>
</dbReference>
<dbReference type="GeneID" id="20716650"/>
<dbReference type="InterPro" id="IPR031336">
    <property type="entry name" value="CDC73_C"/>
</dbReference>
<gene>
    <name evidence="7" type="ORF">TOT_040000596</name>
</gene>
<dbReference type="Gene3D" id="3.40.50.11990">
    <property type="entry name" value="RNA polymerase II accessory factor, Cdc73 C-terminal domain"/>
    <property type="match status" value="1"/>
</dbReference>
<comment type="similarity">
    <text evidence="2">Belongs to the CDC73 family.</text>
</comment>
<evidence type="ECO:0000256" key="4">
    <source>
        <dbReference type="ARBA" id="ARBA00023242"/>
    </source>
</evidence>
<dbReference type="EMBL" id="AP011949">
    <property type="protein sequence ID" value="BAM42226.1"/>
    <property type="molecule type" value="Genomic_DNA"/>
</dbReference>
<organism evidence="7 8">
    <name type="scientific">Theileria orientalis strain Shintoku</name>
    <dbReference type="NCBI Taxonomy" id="869250"/>
    <lineage>
        <taxon>Eukaryota</taxon>
        <taxon>Sar</taxon>
        <taxon>Alveolata</taxon>
        <taxon>Apicomplexa</taxon>
        <taxon>Aconoidasida</taxon>
        <taxon>Piroplasmida</taxon>
        <taxon>Theileriidae</taxon>
        <taxon>Theileria</taxon>
    </lineage>
</organism>
<dbReference type="InterPro" id="IPR038103">
    <property type="entry name" value="CDC73_C_sf"/>
</dbReference>
<evidence type="ECO:0000256" key="1">
    <source>
        <dbReference type="ARBA" id="ARBA00004123"/>
    </source>
</evidence>
<sequence length="463" mass="53019">MDSNELSFEDSWDFKSDLAVVDSFWKNAQTTESVLLLKAIVLNNYKLQFVKNDANILVVRMPEFNMELNVFAPSGLTSRKGESYVIGDILLFTQIKREEYTYSSVTKRGFKYINVLERDRIKSIMEESKVSPELLDFKVQYTAIDGGEVKIPGKSLEGPSKLVSTKLSVKRILEKLYSDLATFQEKYESVNEAATNSENDERAVKKAKHDYINNVVFVTCIQERPVRTRNSLLTAHGEGFEKILQKADVPEGSKKLLKPHGPTVTGLMTKSQKLKVIDEICYKYRKRPIIIVPSGTVSIISRQNIKQMLQDHQFIDANESIRTLDGSIVSNLPMNGVEIVHTIGKKPIKFRVIENSYISRFTQSDWISVVCVVLNVKGEKWQFNGYPFESFIDLFLTLKGVLFVHDGDIVPSEMGSWDIKVLRISRSHRHNDASIAKEFWQYIENFLLQPRQRKISQTKKLTQ</sequence>
<dbReference type="GO" id="GO:0032968">
    <property type="term" value="P:positive regulation of transcription elongation by RNA polymerase II"/>
    <property type="evidence" value="ECO:0007669"/>
    <property type="project" value="TreeGrafter"/>
</dbReference>
<evidence type="ECO:0000313" key="8">
    <source>
        <dbReference type="Proteomes" id="UP000003786"/>
    </source>
</evidence>
<dbReference type="eggNOG" id="KOG3786">
    <property type="taxonomic scope" value="Eukaryota"/>
</dbReference>
<dbReference type="KEGG" id="tot:TOT_040000596"/>
<keyword evidence="4" id="KW-0539">Nucleus</keyword>
<dbReference type="STRING" id="869250.J4C4I1"/>
<evidence type="ECO:0000256" key="5">
    <source>
        <dbReference type="SAM" id="Coils"/>
    </source>
</evidence>
<dbReference type="OrthoDB" id="2186602at2759"/>
<dbReference type="GO" id="GO:0006368">
    <property type="term" value="P:transcription elongation by RNA polymerase II"/>
    <property type="evidence" value="ECO:0007669"/>
    <property type="project" value="InterPro"/>
</dbReference>